<evidence type="ECO:0000313" key="4">
    <source>
        <dbReference type="Proteomes" id="UP000187209"/>
    </source>
</evidence>
<accession>A0A1R2C040</accession>
<feature type="transmembrane region" description="Helical" evidence="2">
    <location>
        <begin position="64"/>
        <end position="83"/>
    </location>
</feature>
<gene>
    <name evidence="3" type="ORF">SteCoe_16960</name>
</gene>
<keyword evidence="2" id="KW-0472">Membrane</keyword>
<evidence type="ECO:0000256" key="1">
    <source>
        <dbReference type="SAM" id="MobiDB-lite"/>
    </source>
</evidence>
<feature type="compositionally biased region" description="Acidic residues" evidence="1">
    <location>
        <begin position="176"/>
        <end position="196"/>
    </location>
</feature>
<name>A0A1R2C040_9CILI</name>
<organism evidence="3 4">
    <name type="scientific">Stentor coeruleus</name>
    <dbReference type="NCBI Taxonomy" id="5963"/>
    <lineage>
        <taxon>Eukaryota</taxon>
        <taxon>Sar</taxon>
        <taxon>Alveolata</taxon>
        <taxon>Ciliophora</taxon>
        <taxon>Postciliodesmatophora</taxon>
        <taxon>Heterotrichea</taxon>
        <taxon>Heterotrichida</taxon>
        <taxon>Stentoridae</taxon>
        <taxon>Stentor</taxon>
    </lineage>
</organism>
<feature type="region of interest" description="Disordered" evidence="1">
    <location>
        <begin position="169"/>
        <end position="196"/>
    </location>
</feature>
<keyword evidence="4" id="KW-1185">Reference proteome</keyword>
<keyword evidence="2" id="KW-1133">Transmembrane helix</keyword>
<sequence length="196" mass="23111">MFIRGLYRCLYTPASKLEFKKGKCLLLKDQQIDRAVSINIISMFTAPILVFWGLKYKVYSTLSILFWPAFPFFIYNILLSTFIKNTVNGILLHNDGKTLTFRLCFDTEFKTFKIEELKFSDIQPEFRALIAFKKVVTLPNKEIMFIPKVAKIFHQDVFEKIMEGEEIYIQEKDQENQEDQEDQNESSDETDSEKKQ</sequence>
<proteinExistence type="predicted"/>
<evidence type="ECO:0000313" key="3">
    <source>
        <dbReference type="EMBL" id="OMJ82359.1"/>
    </source>
</evidence>
<evidence type="ECO:0000256" key="2">
    <source>
        <dbReference type="SAM" id="Phobius"/>
    </source>
</evidence>
<dbReference type="EMBL" id="MPUH01000343">
    <property type="protein sequence ID" value="OMJ82359.1"/>
    <property type="molecule type" value="Genomic_DNA"/>
</dbReference>
<protein>
    <submittedName>
        <fullName evidence="3">Uncharacterized protein</fullName>
    </submittedName>
</protein>
<keyword evidence="2" id="KW-0812">Transmembrane</keyword>
<dbReference type="Proteomes" id="UP000187209">
    <property type="component" value="Unassembled WGS sequence"/>
</dbReference>
<feature type="transmembrane region" description="Helical" evidence="2">
    <location>
        <begin position="35"/>
        <end position="52"/>
    </location>
</feature>
<comment type="caution">
    <text evidence="3">The sequence shown here is derived from an EMBL/GenBank/DDBJ whole genome shotgun (WGS) entry which is preliminary data.</text>
</comment>
<dbReference type="AlphaFoldDB" id="A0A1R2C040"/>
<reference evidence="3 4" key="1">
    <citation type="submission" date="2016-11" db="EMBL/GenBank/DDBJ databases">
        <title>The macronuclear genome of Stentor coeruleus: a giant cell with tiny introns.</title>
        <authorList>
            <person name="Slabodnick M."/>
            <person name="Ruby J.G."/>
            <person name="Reiff S.B."/>
            <person name="Swart E.C."/>
            <person name="Gosai S."/>
            <person name="Prabakaran S."/>
            <person name="Witkowska E."/>
            <person name="Larue G.E."/>
            <person name="Fisher S."/>
            <person name="Freeman R.M."/>
            <person name="Gunawardena J."/>
            <person name="Chu W."/>
            <person name="Stover N.A."/>
            <person name="Gregory B.D."/>
            <person name="Nowacki M."/>
            <person name="Derisi J."/>
            <person name="Roy S.W."/>
            <person name="Marshall W.F."/>
            <person name="Sood P."/>
        </authorList>
    </citation>
    <scope>NUCLEOTIDE SEQUENCE [LARGE SCALE GENOMIC DNA]</scope>
    <source>
        <strain evidence="3">WM001</strain>
    </source>
</reference>